<comment type="caution">
    <text evidence="1">The sequence shown here is derived from an EMBL/GenBank/DDBJ whole genome shotgun (WGS) entry which is preliminary data.</text>
</comment>
<accession>A0A8S9J3G4</accession>
<organism evidence="1">
    <name type="scientific">Brassica cretica</name>
    <name type="common">Mustard</name>
    <dbReference type="NCBI Taxonomy" id="69181"/>
    <lineage>
        <taxon>Eukaryota</taxon>
        <taxon>Viridiplantae</taxon>
        <taxon>Streptophyta</taxon>
        <taxon>Embryophyta</taxon>
        <taxon>Tracheophyta</taxon>
        <taxon>Spermatophyta</taxon>
        <taxon>Magnoliopsida</taxon>
        <taxon>eudicotyledons</taxon>
        <taxon>Gunneridae</taxon>
        <taxon>Pentapetalae</taxon>
        <taxon>rosids</taxon>
        <taxon>malvids</taxon>
        <taxon>Brassicales</taxon>
        <taxon>Brassicaceae</taxon>
        <taxon>Brassiceae</taxon>
        <taxon>Brassica</taxon>
    </lineage>
</organism>
<dbReference type="AlphaFoldDB" id="A0A8S9J3G4"/>
<reference evidence="1" key="1">
    <citation type="submission" date="2019-12" db="EMBL/GenBank/DDBJ databases">
        <title>Genome sequencing and annotation of Brassica cretica.</title>
        <authorList>
            <person name="Studholme D.J."/>
            <person name="Sarris P.F."/>
        </authorList>
    </citation>
    <scope>NUCLEOTIDE SEQUENCE</scope>
    <source>
        <strain evidence="1">PFS-102/07</strain>
        <tissue evidence="1">Leaf</tissue>
    </source>
</reference>
<protein>
    <submittedName>
        <fullName evidence="1">Uncharacterized protein</fullName>
    </submittedName>
</protein>
<proteinExistence type="predicted"/>
<sequence>MDKLLQVNLLPISDLHFCNVVDGDTDEDGSYAFGKKREELEHLIGYHMKSNESDENDGTVGLKKTLYCLEDDIKTTLLLISQCLGYLY</sequence>
<name>A0A8S9J3G4_BRACR</name>
<evidence type="ECO:0000313" key="1">
    <source>
        <dbReference type="EMBL" id="KAF2576675.1"/>
    </source>
</evidence>
<gene>
    <name evidence="1" type="ORF">F2Q70_00002585</name>
</gene>
<dbReference type="EMBL" id="QGKY02001015">
    <property type="protein sequence ID" value="KAF2576675.1"/>
    <property type="molecule type" value="Genomic_DNA"/>
</dbReference>